<evidence type="ECO:0000313" key="1">
    <source>
        <dbReference type="EMBL" id="AFM02876.1"/>
    </source>
</evidence>
<dbReference type="HOGENOM" id="CLU_1003817_0_0_10"/>
<dbReference type="AlphaFoldDB" id="I4AFZ1"/>
<gene>
    <name evidence="1" type="ordered locus">Fleli_0399</name>
</gene>
<dbReference type="Proteomes" id="UP000006054">
    <property type="component" value="Chromosome"/>
</dbReference>
<dbReference type="KEGG" id="fli:Fleli_0399"/>
<evidence type="ECO:0000313" key="2">
    <source>
        <dbReference type="Proteomes" id="UP000006054"/>
    </source>
</evidence>
<accession>I4AFZ1</accession>
<dbReference type="RefSeq" id="WP_014796336.1">
    <property type="nucleotide sequence ID" value="NC_018018.1"/>
</dbReference>
<keyword evidence="2" id="KW-1185">Reference proteome</keyword>
<sequence length="277" mass="32378" precursor="true">MKCILVLLIYFIIFQSFSQTYYSDYGLEKEVIINSTTYNLDTTKGIYYFSSDSIYEYEPDENFFFNGMSLEDFETQEIEISKFLNQFSPSKKVTGLPRIRMTYQSFIDSISRSYEKLDNFSSLSKGEIYKAVTYSNIIDDAIFHNIYSDSTNKTYYARKMNLYKIPNIAKQYKDKFDSVFNYHCNIDSSVYEIERGTTKYLSETIGNISMNYKIEGTQVRKILIDFYSSCPIKSFWIRKNKLMTVRADYPSEFAFSIFIGVDLGTPEIIGWPPSGLE</sequence>
<protein>
    <submittedName>
        <fullName evidence="1">Uncharacterized protein</fullName>
    </submittedName>
</protein>
<dbReference type="STRING" id="880071.Fleli_0399"/>
<proteinExistence type="predicted"/>
<reference evidence="2" key="1">
    <citation type="submission" date="2012-06" db="EMBL/GenBank/DDBJ databases">
        <title>The complete genome of Flexibacter litoralis DSM 6794.</title>
        <authorList>
            <person name="Lucas S."/>
            <person name="Copeland A."/>
            <person name="Lapidus A."/>
            <person name="Glavina del Rio T."/>
            <person name="Dalin E."/>
            <person name="Tice H."/>
            <person name="Bruce D."/>
            <person name="Goodwin L."/>
            <person name="Pitluck S."/>
            <person name="Peters L."/>
            <person name="Ovchinnikova G."/>
            <person name="Lu M."/>
            <person name="Kyrpides N."/>
            <person name="Mavromatis K."/>
            <person name="Ivanova N."/>
            <person name="Brettin T."/>
            <person name="Detter J.C."/>
            <person name="Han C."/>
            <person name="Larimer F."/>
            <person name="Land M."/>
            <person name="Hauser L."/>
            <person name="Markowitz V."/>
            <person name="Cheng J.-F."/>
            <person name="Hugenholtz P."/>
            <person name="Woyke T."/>
            <person name="Wu D."/>
            <person name="Spring S."/>
            <person name="Lang E."/>
            <person name="Kopitz M."/>
            <person name="Brambilla E."/>
            <person name="Klenk H.-P."/>
            <person name="Eisen J.A."/>
        </authorList>
    </citation>
    <scope>NUCLEOTIDE SEQUENCE [LARGE SCALE GENOMIC DNA]</scope>
    <source>
        <strain evidence="2">ATCC 23117 / DSM 6794 / NBRC 15988 / NCIMB 1366 / Sio-4</strain>
    </source>
</reference>
<name>I4AFZ1_BERLS</name>
<organism evidence="1 2">
    <name type="scientific">Bernardetia litoralis (strain ATCC 23117 / DSM 6794 / NBRC 15988 / NCIMB 1366 / Fx l1 / Sio-4)</name>
    <name type="common">Flexibacter litoralis</name>
    <dbReference type="NCBI Taxonomy" id="880071"/>
    <lineage>
        <taxon>Bacteria</taxon>
        <taxon>Pseudomonadati</taxon>
        <taxon>Bacteroidota</taxon>
        <taxon>Cytophagia</taxon>
        <taxon>Cytophagales</taxon>
        <taxon>Bernardetiaceae</taxon>
        <taxon>Bernardetia</taxon>
    </lineage>
</organism>
<dbReference type="EMBL" id="CP003345">
    <property type="protein sequence ID" value="AFM02876.1"/>
    <property type="molecule type" value="Genomic_DNA"/>
</dbReference>